<evidence type="ECO:0000313" key="2">
    <source>
        <dbReference type="EMBL" id="XCB28252.1"/>
    </source>
</evidence>
<accession>A0AAU7ZHW2</accession>
<dbReference type="SUPFAM" id="SSF55729">
    <property type="entry name" value="Acyl-CoA N-acyltransferases (Nat)"/>
    <property type="match status" value="1"/>
</dbReference>
<dbReference type="InterPro" id="IPR051531">
    <property type="entry name" value="N-acetyltransferase"/>
</dbReference>
<reference evidence="2" key="1">
    <citation type="submission" date="2023-08" db="EMBL/GenBank/DDBJ databases">
        <authorList>
            <person name="Messyasz A."/>
            <person name="Mannisto M.K."/>
            <person name="Kerkhof L.J."/>
            <person name="Haggblom M."/>
        </authorList>
    </citation>
    <scope>NUCLEOTIDE SEQUENCE</scope>
    <source>
        <strain evidence="2">M8UP23</strain>
    </source>
</reference>
<dbReference type="InterPro" id="IPR000182">
    <property type="entry name" value="GNAT_dom"/>
</dbReference>
<dbReference type="RefSeq" id="WP_353070127.1">
    <property type="nucleotide sequence ID" value="NZ_CP132932.1"/>
</dbReference>
<evidence type="ECO:0000259" key="1">
    <source>
        <dbReference type="PROSITE" id="PS51186"/>
    </source>
</evidence>
<dbReference type="InterPro" id="IPR016181">
    <property type="entry name" value="Acyl_CoA_acyltransferase"/>
</dbReference>
<name>A0AAU7ZHW2_9BACT</name>
<reference evidence="2" key="2">
    <citation type="journal article" date="2024" name="Environ. Microbiol.">
        <title>Genome analysis and description of Tunturibacter gen. nov. expands the diversity of Terriglobia in tundra soils.</title>
        <authorList>
            <person name="Messyasz A."/>
            <person name="Mannisto M.K."/>
            <person name="Kerkhof L.J."/>
            <person name="Haggblom M.M."/>
        </authorList>
    </citation>
    <scope>NUCLEOTIDE SEQUENCE</scope>
    <source>
        <strain evidence="2">M8UP23</strain>
    </source>
</reference>
<dbReference type="EMBL" id="CP132932">
    <property type="protein sequence ID" value="XCB28252.1"/>
    <property type="molecule type" value="Genomic_DNA"/>
</dbReference>
<dbReference type="PANTHER" id="PTHR43792:SF1">
    <property type="entry name" value="N-ACETYLTRANSFERASE DOMAIN-CONTAINING PROTEIN"/>
    <property type="match status" value="1"/>
</dbReference>
<dbReference type="PROSITE" id="PS51186">
    <property type="entry name" value="GNAT"/>
    <property type="match status" value="1"/>
</dbReference>
<dbReference type="AlphaFoldDB" id="A0AAU7ZHW2"/>
<organism evidence="2">
    <name type="scientific">Tunturiibacter empetritectus</name>
    <dbReference type="NCBI Taxonomy" id="3069691"/>
    <lineage>
        <taxon>Bacteria</taxon>
        <taxon>Pseudomonadati</taxon>
        <taxon>Acidobacteriota</taxon>
        <taxon>Terriglobia</taxon>
        <taxon>Terriglobales</taxon>
        <taxon>Acidobacteriaceae</taxon>
        <taxon>Tunturiibacter</taxon>
    </lineage>
</organism>
<dbReference type="Pfam" id="PF13302">
    <property type="entry name" value="Acetyltransf_3"/>
    <property type="match status" value="1"/>
</dbReference>
<dbReference type="GO" id="GO:0016747">
    <property type="term" value="F:acyltransferase activity, transferring groups other than amino-acyl groups"/>
    <property type="evidence" value="ECO:0007669"/>
    <property type="project" value="InterPro"/>
</dbReference>
<dbReference type="PANTHER" id="PTHR43792">
    <property type="entry name" value="GNAT FAMILY, PUTATIVE (AFU_ORTHOLOGUE AFUA_3G00765)-RELATED-RELATED"/>
    <property type="match status" value="1"/>
</dbReference>
<dbReference type="KEGG" id="temp:RBB75_08000"/>
<dbReference type="Gene3D" id="3.40.630.30">
    <property type="match status" value="1"/>
</dbReference>
<feature type="domain" description="N-acetyltransferase" evidence="1">
    <location>
        <begin position="10"/>
        <end position="165"/>
    </location>
</feature>
<proteinExistence type="predicted"/>
<gene>
    <name evidence="2" type="ORF">RBB75_08000</name>
</gene>
<protein>
    <submittedName>
        <fullName evidence="2">GNAT family N-acetyltransferase</fullName>
    </submittedName>
</protein>
<sequence length="168" mass="18879">MAVQIQSTRLQLSTFEMADAEEVFACITPAVARFMSWEPPKSFTEYKARREARLQAADPTEFAFVIRRRDTKECLGITALERADLPSPELGIWMKEAAHGQGYGGEAVRAVAEWAAKDLGKDTFLYPVAVENTASRHIAEKLHGEIIGTRRSPKYESVVYQIRAFARL</sequence>